<evidence type="ECO:0000313" key="2">
    <source>
        <dbReference type="Proteomes" id="UP000604046"/>
    </source>
</evidence>
<gene>
    <name evidence="1" type="ORF">SNAT2548_LOCUS31944</name>
</gene>
<comment type="caution">
    <text evidence="1">The sequence shown here is derived from an EMBL/GenBank/DDBJ whole genome shotgun (WGS) entry which is preliminary data.</text>
</comment>
<dbReference type="EMBL" id="CAJNDS010002685">
    <property type="protein sequence ID" value="CAE7564505.1"/>
    <property type="molecule type" value="Genomic_DNA"/>
</dbReference>
<dbReference type="Gene3D" id="1.25.40.10">
    <property type="entry name" value="Tetratricopeptide repeat domain"/>
    <property type="match status" value="1"/>
</dbReference>
<organism evidence="1 2">
    <name type="scientific">Symbiodinium natans</name>
    <dbReference type="NCBI Taxonomy" id="878477"/>
    <lineage>
        <taxon>Eukaryota</taxon>
        <taxon>Sar</taxon>
        <taxon>Alveolata</taxon>
        <taxon>Dinophyceae</taxon>
        <taxon>Suessiales</taxon>
        <taxon>Symbiodiniaceae</taxon>
        <taxon>Symbiodinium</taxon>
    </lineage>
</organism>
<dbReference type="SUPFAM" id="SSF48452">
    <property type="entry name" value="TPR-like"/>
    <property type="match status" value="1"/>
</dbReference>
<keyword evidence="2" id="KW-1185">Reference proteome</keyword>
<reference evidence="1" key="1">
    <citation type="submission" date="2021-02" db="EMBL/GenBank/DDBJ databases">
        <authorList>
            <person name="Dougan E. K."/>
            <person name="Rhodes N."/>
            <person name="Thang M."/>
            <person name="Chan C."/>
        </authorList>
    </citation>
    <scope>NUCLEOTIDE SEQUENCE</scope>
</reference>
<dbReference type="InterPro" id="IPR011990">
    <property type="entry name" value="TPR-like_helical_dom_sf"/>
</dbReference>
<proteinExistence type="predicted"/>
<accession>A0A812UGC0</accession>
<name>A0A812UGC0_9DINO</name>
<dbReference type="Proteomes" id="UP000604046">
    <property type="component" value="Unassembled WGS sequence"/>
</dbReference>
<dbReference type="AlphaFoldDB" id="A0A812UGC0"/>
<protein>
    <submittedName>
        <fullName evidence="1">Uncharacterized protein</fullName>
    </submittedName>
</protein>
<evidence type="ECO:0000313" key="1">
    <source>
        <dbReference type="EMBL" id="CAE7564505.1"/>
    </source>
</evidence>
<dbReference type="OrthoDB" id="418624at2759"/>
<sequence length="639" mass="70262">MEAAGFSRQSTVREIEERVIRAAGCDLLCPVDGRRGSAFVDSIVGVDNVGSATQMLSYTWDYTIADIVDALAAFCGGHMLKPNRTYVWICALCVNQHRVREARAKNQVVPFHKFAEEFGSRVKGIRHILALMGPWHEPRYINRAWCLYEMAVAMNIEDCRLDVLMPPREAKGFAEALMNHCDALQELRAILSRVCVLRAEASVEADKANIMRCVEDGVGLHNLNERLRRNLRVWFLARAEDEATAAVRCIEKGLCNRPRCGILQVSNMLADLGQVGRAVRLLLAALKEAKKKCSAEAIVAFNAALGALLPRQGDLADAACHLHTAQLAWEKDPPAQTSLAIDMSTSLAAVALHHGDSALALRHLTEAHRLFLVHGDGHPKHELPLLLDMAFAQADLGDIRAATANYQKVVALRLTHSLSVSCASIGPMLVSQQPLDEETCRAQAQLVEQLHLESSAWGMYVFTILAYNKAQHELLSEALELCDKVLALWSGLDTPFVADTFGVKACIQEHLLNADGAKESRAKVMQIRDGLGIPRTCELIDMDFCKPTRTYMQEKYGRELENLMAGRSLSCMASSCKGAEPATSSPTSCFSCFSLLSAACLKRLVGPRLSTKVETTHPRKRGDSFRERLLSLGSCSGML</sequence>